<gene>
    <name evidence="1" type="ORF">BOOMER_71</name>
</gene>
<proteinExistence type="predicted"/>
<dbReference type="Proteomes" id="UP000002720">
    <property type="component" value="Segment"/>
</dbReference>
<name>B5A6S8_9CAUD</name>
<evidence type="ECO:0000313" key="1">
    <source>
        <dbReference type="EMBL" id="ACF34133.1"/>
    </source>
</evidence>
<dbReference type="KEGG" id="vg:6469814"/>
<organism evidence="1 2">
    <name type="scientific">Mycobacterium phage Boomer</name>
    <dbReference type="NCBI Taxonomy" id="2902893"/>
    <lineage>
        <taxon>Viruses</taxon>
        <taxon>Duplodnaviria</taxon>
        <taxon>Heunggongvirae</taxon>
        <taxon>Uroviricota</taxon>
        <taxon>Caudoviricetes</taxon>
        <taxon>Gracegardnervirinae</taxon>
        <taxon>Cheoctovirus</taxon>
        <taxon>Cheoctovirus boomer</taxon>
        <taxon>Mycobacterium virus Boomer</taxon>
    </lineage>
</organism>
<reference evidence="1 2" key="1">
    <citation type="submission" date="2008-06" db="EMBL/GenBank/DDBJ databases">
        <authorList>
            <person name="Patel M.C."/>
            <person name="Houtz J.M."/>
            <person name="Pedulla M.L."/>
            <person name="Paladin E.C."/>
            <person name="Jacobs-Sera D."/>
            <person name="Hendrix R.W."/>
            <person name="Hatfull G.F."/>
        </authorList>
    </citation>
    <scope>NUCLEOTIDE SEQUENCE [LARGE SCALE GENOMIC DNA]</scope>
</reference>
<accession>B5A6S8</accession>
<dbReference type="EMBL" id="EU816590">
    <property type="protein sequence ID" value="ACF34133.1"/>
    <property type="molecule type" value="Genomic_DNA"/>
</dbReference>
<dbReference type="GeneID" id="6469814"/>
<keyword evidence="2" id="KW-1185">Reference proteome</keyword>
<protein>
    <submittedName>
        <fullName evidence="1">Uncharacterized protein</fullName>
    </submittedName>
</protein>
<evidence type="ECO:0000313" key="2">
    <source>
        <dbReference type="Proteomes" id="UP000002720"/>
    </source>
</evidence>
<sequence>MTRLRRTQTRRHHPLAGPMITVVCAECTRTQGSPVTAEFTNTDEARAFIRRHHAFADHRAHVEEIAC</sequence>
<dbReference type="RefSeq" id="YP_002014287.1">
    <property type="nucleotide sequence ID" value="NC_011054.1"/>
</dbReference>